<feature type="domain" description="DNA replication/recombination mediator RecO N-terminal" evidence="8">
    <location>
        <begin position="1"/>
        <end position="77"/>
    </location>
</feature>
<dbReference type="GO" id="GO:0006310">
    <property type="term" value="P:DNA recombination"/>
    <property type="evidence" value="ECO:0007669"/>
    <property type="project" value="UniProtKB-UniRule"/>
</dbReference>
<dbReference type="HAMAP" id="MF_00201">
    <property type="entry name" value="RecO"/>
    <property type="match status" value="1"/>
</dbReference>
<dbReference type="Gene3D" id="2.40.50.140">
    <property type="entry name" value="Nucleic acid-binding proteins"/>
    <property type="match status" value="1"/>
</dbReference>
<keyword evidence="5 7" id="KW-0234">DNA repair</keyword>
<dbReference type="InterPro" id="IPR003717">
    <property type="entry name" value="RecO"/>
</dbReference>
<organism evidence="9 10">
    <name type="scientific">Mammaliicoccus stepanovicii</name>
    <dbReference type="NCBI Taxonomy" id="643214"/>
    <lineage>
        <taxon>Bacteria</taxon>
        <taxon>Bacillati</taxon>
        <taxon>Bacillota</taxon>
        <taxon>Bacilli</taxon>
        <taxon>Bacillales</taxon>
        <taxon>Staphylococcaceae</taxon>
        <taxon>Mammaliicoccus</taxon>
    </lineage>
</organism>
<accession>A0A239Z5K1</accession>
<evidence type="ECO:0000256" key="4">
    <source>
        <dbReference type="ARBA" id="ARBA00023172"/>
    </source>
</evidence>
<comment type="similarity">
    <text evidence="1 7">Belongs to the RecO family.</text>
</comment>
<dbReference type="InterPro" id="IPR012340">
    <property type="entry name" value="NA-bd_OB-fold"/>
</dbReference>
<dbReference type="OrthoDB" id="9797083at2"/>
<dbReference type="Pfam" id="PF11967">
    <property type="entry name" value="RecO_N"/>
    <property type="match status" value="1"/>
</dbReference>
<name>A0A239Z5K1_9STAP</name>
<proteinExistence type="inferred from homology"/>
<dbReference type="InterPro" id="IPR022572">
    <property type="entry name" value="DNA_rep/recomb_RecO_N"/>
</dbReference>
<evidence type="ECO:0000313" key="10">
    <source>
        <dbReference type="Proteomes" id="UP000242084"/>
    </source>
</evidence>
<evidence type="ECO:0000256" key="7">
    <source>
        <dbReference type="HAMAP-Rule" id="MF_00201"/>
    </source>
</evidence>
<dbReference type="SUPFAM" id="SSF57863">
    <property type="entry name" value="ArfGap/RecO-like zinc finger"/>
    <property type="match status" value="1"/>
</dbReference>
<evidence type="ECO:0000259" key="8">
    <source>
        <dbReference type="Pfam" id="PF11967"/>
    </source>
</evidence>
<evidence type="ECO:0000256" key="6">
    <source>
        <dbReference type="ARBA" id="ARBA00033409"/>
    </source>
</evidence>
<protein>
    <recommendedName>
        <fullName evidence="2 7">DNA repair protein RecO</fullName>
    </recommendedName>
    <alternativeName>
        <fullName evidence="6 7">Recombination protein O</fullName>
    </alternativeName>
</protein>
<dbReference type="InterPro" id="IPR037278">
    <property type="entry name" value="ARFGAP/RecO"/>
</dbReference>
<reference evidence="9 10" key="1">
    <citation type="submission" date="2017-06" db="EMBL/GenBank/DDBJ databases">
        <authorList>
            <consortium name="Pathogen Informatics"/>
        </authorList>
    </citation>
    <scope>NUCLEOTIDE SEQUENCE [LARGE SCALE GENOMIC DNA]</scope>
    <source>
        <strain evidence="9 10">NCTC13839</strain>
    </source>
</reference>
<dbReference type="PANTHER" id="PTHR33991">
    <property type="entry name" value="DNA REPAIR PROTEIN RECO"/>
    <property type="match status" value="1"/>
</dbReference>
<dbReference type="RefSeq" id="WP_095087752.1">
    <property type="nucleotide sequence ID" value="NZ_BMDM01000002.1"/>
</dbReference>
<evidence type="ECO:0000256" key="2">
    <source>
        <dbReference type="ARBA" id="ARBA00021310"/>
    </source>
</evidence>
<dbReference type="EMBL" id="LT906462">
    <property type="protein sequence ID" value="SNV66230.1"/>
    <property type="molecule type" value="Genomic_DNA"/>
</dbReference>
<sequence>MLYKQEGFVIRSVDYGENNKIITILNEHGHKVPLMARGAKKTSHPLQSATQPFVHGLFIFSKFKGMGTLSSADIINSHRILQTDLFKSAYGAYAIEIVDKALEEDDQDVFFYELIIAVFQAIEKGVDEDTMCMIVALKCMPKYGYEPMFNACIVTGDMNQQQLNAYSFKLNGPLSNQALSHDEHAIRISNRALYLMNLMYQLPLQHLNSFKINENIKKEIQNLIDSMYDEYIGVIFRSKKLIKQLENLKI</sequence>
<keyword evidence="3 7" id="KW-0227">DNA damage</keyword>
<keyword evidence="10" id="KW-1185">Reference proteome</keyword>
<dbReference type="GO" id="GO:0043590">
    <property type="term" value="C:bacterial nucleoid"/>
    <property type="evidence" value="ECO:0007669"/>
    <property type="project" value="TreeGrafter"/>
</dbReference>
<dbReference type="AlphaFoldDB" id="A0A239Z5K1"/>
<keyword evidence="4 7" id="KW-0233">DNA recombination</keyword>
<dbReference type="PANTHER" id="PTHR33991:SF1">
    <property type="entry name" value="DNA REPAIR PROTEIN RECO"/>
    <property type="match status" value="1"/>
</dbReference>
<evidence type="ECO:0000313" key="9">
    <source>
        <dbReference type="EMBL" id="SNV66230.1"/>
    </source>
</evidence>
<dbReference type="Proteomes" id="UP000242084">
    <property type="component" value="Chromosome 1"/>
</dbReference>
<evidence type="ECO:0000256" key="5">
    <source>
        <dbReference type="ARBA" id="ARBA00023204"/>
    </source>
</evidence>
<dbReference type="NCBIfam" id="TIGR00613">
    <property type="entry name" value="reco"/>
    <property type="match status" value="1"/>
</dbReference>
<dbReference type="Pfam" id="PF02565">
    <property type="entry name" value="RecO_C"/>
    <property type="match status" value="1"/>
</dbReference>
<gene>
    <name evidence="7 9" type="primary">recO</name>
    <name evidence="9" type="ORF">SAMEA4384403_01195</name>
</gene>
<dbReference type="Gene3D" id="1.20.1440.120">
    <property type="entry name" value="Recombination protein O, C-terminal domain"/>
    <property type="match status" value="1"/>
</dbReference>
<dbReference type="SUPFAM" id="SSF50249">
    <property type="entry name" value="Nucleic acid-binding proteins"/>
    <property type="match status" value="1"/>
</dbReference>
<evidence type="ECO:0000256" key="1">
    <source>
        <dbReference type="ARBA" id="ARBA00007452"/>
    </source>
</evidence>
<dbReference type="InterPro" id="IPR042242">
    <property type="entry name" value="RecO_C"/>
</dbReference>
<dbReference type="KEGG" id="sste:SAMEA4384403_1195"/>
<dbReference type="GO" id="GO:0006302">
    <property type="term" value="P:double-strand break repair"/>
    <property type="evidence" value="ECO:0007669"/>
    <property type="project" value="TreeGrafter"/>
</dbReference>
<comment type="function">
    <text evidence="7">Involved in DNA repair and RecF pathway recombination.</text>
</comment>
<evidence type="ECO:0000256" key="3">
    <source>
        <dbReference type="ARBA" id="ARBA00022763"/>
    </source>
</evidence>